<dbReference type="InterPro" id="IPR013655">
    <property type="entry name" value="PAS_fold_3"/>
</dbReference>
<gene>
    <name evidence="16" type="ORF">DSCA_05740</name>
</gene>
<dbReference type="PROSITE" id="PS50113">
    <property type="entry name" value="PAC"/>
    <property type="match status" value="4"/>
</dbReference>
<dbReference type="PANTHER" id="PTHR43304">
    <property type="entry name" value="PHYTOCHROME-LIKE PROTEIN CPH1"/>
    <property type="match status" value="1"/>
</dbReference>
<dbReference type="SMART" id="SM00911">
    <property type="entry name" value="HWE_HK"/>
    <property type="match status" value="1"/>
</dbReference>
<dbReference type="Pfam" id="PF07536">
    <property type="entry name" value="HWE_HK"/>
    <property type="match status" value="1"/>
</dbReference>
<dbReference type="Proteomes" id="UP000427906">
    <property type="component" value="Chromosome"/>
</dbReference>
<dbReference type="InterPro" id="IPR035965">
    <property type="entry name" value="PAS-like_dom_sf"/>
</dbReference>
<dbReference type="EC" id="2.7.13.3" evidence="2"/>
<feature type="domain" description="PAC" evidence="15">
    <location>
        <begin position="226"/>
        <end position="278"/>
    </location>
</feature>
<dbReference type="PROSITE" id="PS50112">
    <property type="entry name" value="PAS"/>
    <property type="match status" value="2"/>
</dbReference>
<dbReference type="PANTHER" id="PTHR43304:SF1">
    <property type="entry name" value="PAC DOMAIN-CONTAINING PROTEIN"/>
    <property type="match status" value="1"/>
</dbReference>
<evidence type="ECO:0000256" key="5">
    <source>
        <dbReference type="ARBA" id="ARBA00022606"/>
    </source>
</evidence>
<dbReference type="InterPro" id="IPR052162">
    <property type="entry name" value="Sensor_kinase/Photoreceptor"/>
</dbReference>
<dbReference type="InterPro" id="IPR000700">
    <property type="entry name" value="PAS-assoc_C"/>
</dbReference>
<protein>
    <recommendedName>
        <fullName evidence="2">histidine kinase</fullName>
        <ecNumber evidence="2">2.7.13.3</ecNumber>
    </recommendedName>
</protein>
<keyword evidence="4" id="KW-0597">Phosphoprotein</keyword>
<evidence type="ECO:0000256" key="11">
    <source>
        <dbReference type="ARBA" id="ARBA00022840"/>
    </source>
</evidence>
<feature type="domain" description="PAS" evidence="14">
    <location>
        <begin position="453"/>
        <end position="528"/>
    </location>
</feature>
<dbReference type="GO" id="GO:0009881">
    <property type="term" value="F:photoreceptor activity"/>
    <property type="evidence" value="ECO:0007669"/>
    <property type="project" value="UniProtKB-KW"/>
</dbReference>
<keyword evidence="6" id="KW-0285">Flavoprotein</keyword>
<evidence type="ECO:0000256" key="10">
    <source>
        <dbReference type="ARBA" id="ARBA00022777"/>
    </source>
</evidence>
<evidence type="ECO:0000259" key="14">
    <source>
        <dbReference type="PROSITE" id="PS50112"/>
    </source>
</evidence>
<evidence type="ECO:0000256" key="12">
    <source>
        <dbReference type="ARBA" id="ARBA00022991"/>
    </source>
</evidence>
<dbReference type="SMART" id="SM00091">
    <property type="entry name" value="PAS"/>
    <property type="match status" value="4"/>
</dbReference>
<comment type="catalytic activity">
    <reaction evidence="1">
        <text>ATP + protein L-histidine = ADP + protein N-phospho-L-histidine.</text>
        <dbReference type="EC" id="2.7.13.3"/>
    </reaction>
</comment>
<keyword evidence="7" id="KW-0288">FMN</keyword>
<dbReference type="InterPro" id="IPR001610">
    <property type="entry name" value="PAC"/>
</dbReference>
<dbReference type="Gene3D" id="3.30.565.10">
    <property type="entry name" value="Histidine kinase-like ATPase, C-terminal domain"/>
    <property type="match status" value="1"/>
</dbReference>
<dbReference type="SUPFAM" id="SSF55781">
    <property type="entry name" value="GAF domain-like"/>
    <property type="match status" value="1"/>
</dbReference>
<dbReference type="InterPro" id="IPR036890">
    <property type="entry name" value="HATPase_C_sf"/>
</dbReference>
<dbReference type="SMART" id="SM00086">
    <property type="entry name" value="PAC"/>
    <property type="match status" value="4"/>
</dbReference>
<feature type="domain" description="PAC" evidence="15">
    <location>
        <begin position="789"/>
        <end position="842"/>
    </location>
</feature>
<dbReference type="InterPro" id="IPR003594">
    <property type="entry name" value="HATPase_dom"/>
</dbReference>
<organism evidence="16 17">
    <name type="scientific">Desulfosarcina alkanivorans</name>
    <dbReference type="NCBI Taxonomy" id="571177"/>
    <lineage>
        <taxon>Bacteria</taxon>
        <taxon>Pseudomonadati</taxon>
        <taxon>Thermodesulfobacteriota</taxon>
        <taxon>Desulfobacteria</taxon>
        <taxon>Desulfobacterales</taxon>
        <taxon>Desulfosarcinaceae</taxon>
        <taxon>Desulfosarcina</taxon>
    </lineage>
</organism>
<dbReference type="SUPFAM" id="SSF55874">
    <property type="entry name" value="ATPase domain of HSP90 chaperone/DNA topoisomerase II/histidine kinase"/>
    <property type="match status" value="1"/>
</dbReference>
<dbReference type="Pfam" id="PF02518">
    <property type="entry name" value="HATPase_c"/>
    <property type="match status" value="1"/>
</dbReference>
<keyword evidence="13" id="KW-0675">Receptor</keyword>
<accession>A0A5K7YJW6</accession>
<keyword evidence="12" id="KW-0157">Chromophore</keyword>
<dbReference type="OrthoDB" id="174578at2"/>
<evidence type="ECO:0000256" key="3">
    <source>
        <dbReference type="ARBA" id="ARBA00022543"/>
    </source>
</evidence>
<evidence type="ECO:0000313" key="17">
    <source>
        <dbReference type="Proteomes" id="UP000427906"/>
    </source>
</evidence>
<keyword evidence="9" id="KW-0547">Nucleotide-binding</keyword>
<dbReference type="GO" id="GO:0004673">
    <property type="term" value="F:protein histidine kinase activity"/>
    <property type="evidence" value="ECO:0007669"/>
    <property type="project" value="UniProtKB-EC"/>
</dbReference>
<evidence type="ECO:0000256" key="4">
    <source>
        <dbReference type="ARBA" id="ARBA00022553"/>
    </source>
</evidence>
<keyword evidence="8" id="KW-0808">Transferase</keyword>
<evidence type="ECO:0000313" key="16">
    <source>
        <dbReference type="EMBL" id="BBO66644.1"/>
    </source>
</evidence>
<reference evidence="16 17" key="1">
    <citation type="submission" date="2019-11" db="EMBL/GenBank/DDBJ databases">
        <title>Comparative genomics of hydrocarbon-degrading Desulfosarcina strains.</title>
        <authorList>
            <person name="Watanabe M."/>
            <person name="Kojima H."/>
            <person name="Fukui M."/>
        </authorList>
    </citation>
    <scope>NUCLEOTIDE SEQUENCE [LARGE SCALE GENOMIC DNA]</scope>
    <source>
        <strain evidence="16 17">PL12</strain>
    </source>
</reference>
<dbReference type="Gene3D" id="3.30.450.20">
    <property type="entry name" value="PAS domain"/>
    <property type="match status" value="5"/>
</dbReference>
<evidence type="ECO:0000256" key="8">
    <source>
        <dbReference type="ARBA" id="ARBA00022679"/>
    </source>
</evidence>
<dbReference type="EMBL" id="AP021874">
    <property type="protein sequence ID" value="BBO66644.1"/>
    <property type="molecule type" value="Genomic_DNA"/>
</dbReference>
<sequence>MNHHKGVTVPEGKKTDRAVKEISDRYEWLLNYIPGMVFVLVRHSDGTYMFSYVSDSSFKLFDLDPQALTRDWTLFFRLIHPDDQTRFLESARISAQTIQPCKEKLRFIVNGEARWYDYLSRPQRQPNGDTFWDGIVLEGTDPEGTEAVLHEKEEMFPGTSKQDAVGIGHVGLDGSWLHVNQRLCDMLGYSREELMNLTLQDVTHADGLTTDIDHVRKMLKGEIQTYAIEKRCVHKKGTPVWTNLTVSLAGHRKGDASHFLLLVEDISARKNSEKIQKNHLYLLTNLERINRVVSSAINLEQMMRDVLEAVLSIFDCDRAFLLFPCDPDSSFWRVPMERTVPGYPGAEALNRDFPMQPWVVEILRVLLETDGVAVFGPQEGEPLPPEGWDQFHIQSAMAMAVYPKGDKPWMFGMHQCAFPRIWSEDEKTLFREIGRRISDSLTTLQAFRKLQKSEDRFRTLVENLPGCVYRSELKNPWRLEYVSESVLELTGYSPSQFTETNEINFGDLILDEDLQEVGRLVEEGVSNRSHYESEYRIRHASGDVRWVFEKGRASYDEGDNPRWLDGVIVDITERKNIENRLRNSEARLKEAQKMAKLGHWKLDVKTGDCEWSDETYRIFRLDPETFKPQIDSIMALSPWPGDHERDQEIIKRVTENREQGSFEQRFLRPDGSIGYYVSIFRGVFDDHDNLVRIMGTIQDVTEQKRTNEALKKSEATLRSIFESSPMLMGIVELTADDKIVHIYDNPATARFFNVESQGAGEIAADELGAPSEAISEWLVHYRQSQNEGKPVRFEYIHPAPDGPLWLSATVSTIGPGRNGRTRFSYVAEDITERKQGEVKLQEYAETQEVLLREVNHRVKNNLAVIISMLHKEEDLAKLKGQTAPLSLLHDLEGRIRGLLTVHSMFSASNWQPLFLSQLCRQIIKGNIDSNTAAIKLSVSASDVLVDSNQAHHLSMVINELTTNTLKYAIRKGNRSRIDVDIKDDAGKVFLTFRDNGPGYPENIIKGNYAGASIGFELVTGIVKKSLRGTISFKNENGAVIEIGFDTIGK</sequence>
<proteinExistence type="predicted"/>
<keyword evidence="17" id="KW-1185">Reference proteome</keyword>
<dbReference type="InterPro" id="IPR029016">
    <property type="entry name" value="GAF-like_dom_sf"/>
</dbReference>
<dbReference type="InterPro" id="IPR000014">
    <property type="entry name" value="PAS"/>
</dbReference>
<evidence type="ECO:0000256" key="1">
    <source>
        <dbReference type="ARBA" id="ARBA00000085"/>
    </source>
</evidence>
<dbReference type="CDD" id="cd00130">
    <property type="entry name" value="PAS"/>
    <property type="match status" value="3"/>
</dbReference>
<keyword evidence="5" id="KW-0716">Sensory transduction</keyword>
<evidence type="ECO:0000256" key="6">
    <source>
        <dbReference type="ARBA" id="ARBA00022630"/>
    </source>
</evidence>
<dbReference type="InterPro" id="IPR011102">
    <property type="entry name" value="Sig_transdc_His_kinase_HWE"/>
</dbReference>
<dbReference type="Gene3D" id="2.10.70.100">
    <property type="match status" value="1"/>
</dbReference>
<dbReference type="KEGG" id="dalk:DSCA_05740"/>
<keyword evidence="11" id="KW-0067">ATP-binding</keyword>
<dbReference type="GO" id="GO:0005524">
    <property type="term" value="F:ATP binding"/>
    <property type="evidence" value="ECO:0007669"/>
    <property type="project" value="UniProtKB-KW"/>
</dbReference>
<feature type="domain" description="PAC" evidence="15">
    <location>
        <begin position="660"/>
        <end position="712"/>
    </location>
</feature>
<dbReference type="Gene3D" id="3.30.450.40">
    <property type="match status" value="1"/>
</dbReference>
<dbReference type="NCBIfam" id="TIGR00229">
    <property type="entry name" value="sensory_box"/>
    <property type="match status" value="3"/>
</dbReference>
<evidence type="ECO:0000256" key="7">
    <source>
        <dbReference type="ARBA" id="ARBA00022643"/>
    </source>
</evidence>
<evidence type="ECO:0000256" key="2">
    <source>
        <dbReference type="ARBA" id="ARBA00012438"/>
    </source>
</evidence>
<keyword evidence="3" id="KW-0600">Photoreceptor protein</keyword>
<keyword evidence="10" id="KW-0418">Kinase</keyword>
<feature type="domain" description="PAC" evidence="15">
    <location>
        <begin position="531"/>
        <end position="583"/>
    </location>
</feature>
<dbReference type="SUPFAM" id="SSF55785">
    <property type="entry name" value="PYP-like sensor domain (PAS domain)"/>
    <property type="match status" value="5"/>
</dbReference>
<name>A0A5K7YJW6_9BACT</name>
<feature type="domain" description="PAS" evidence="14">
    <location>
        <begin position="173"/>
        <end position="222"/>
    </location>
</feature>
<evidence type="ECO:0000256" key="9">
    <source>
        <dbReference type="ARBA" id="ARBA00022741"/>
    </source>
</evidence>
<dbReference type="Pfam" id="PF08447">
    <property type="entry name" value="PAS_3"/>
    <property type="match status" value="2"/>
</dbReference>
<evidence type="ECO:0000256" key="13">
    <source>
        <dbReference type="ARBA" id="ARBA00023170"/>
    </source>
</evidence>
<dbReference type="Pfam" id="PF13426">
    <property type="entry name" value="PAS_9"/>
    <property type="match status" value="1"/>
</dbReference>
<evidence type="ECO:0000259" key="15">
    <source>
        <dbReference type="PROSITE" id="PS50113"/>
    </source>
</evidence>
<dbReference type="AlphaFoldDB" id="A0A5K7YJW6"/>